<dbReference type="Proteomes" id="UP000192936">
    <property type="component" value="Unassembled WGS sequence"/>
</dbReference>
<accession>A0A1X7HUU8</accession>
<sequence length="130" mass="14405">MPITFHPCRGSILICDFDTGFQPPEMIKVRPVVVVSARRRRGPGLCTVVPLSSVEPDPIEPYHHQLSPIAYPPARGAIWAKCDMAVTVSCSRLDRVKVKLSNGQRQYLVYTMPADDMTAIDNCLRIALGL</sequence>
<proteinExistence type="predicted"/>
<protein>
    <submittedName>
        <fullName evidence="1">Uncharacterized protein YifN, PemK superfamily</fullName>
    </submittedName>
</protein>
<gene>
    <name evidence="1" type="ORF">SAMN02982917_0553</name>
</gene>
<reference evidence="1 2" key="1">
    <citation type="submission" date="2017-04" db="EMBL/GenBank/DDBJ databases">
        <authorList>
            <person name="Afonso C.L."/>
            <person name="Miller P.J."/>
            <person name="Scott M.A."/>
            <person name="Spackman E."/>
            <person name="Goraichik I."/>
            <person name="Dimitrov K.M."/>
            <person name="Suarez D.L."/>
            <person name="Swayne D.E."/>
        </authorList>
    </citation>
    <scope>NUCLEOTIDE SEQUENCE [LARGE SCALE GENOMIC DNA]</scope>
    <source>
        <strain evidence="1 2">A2P</strain>
    </source>
</reference>
<organism evidence="1 2">
    <name type="scientific">Azospirillum oryzae</name>
    <dbReference type="NCBI Taxonomy" id="286727"/>
    <lineage>
        <taxon>Bacteria</taxon>
        <taxon>Pseudomonadati</taxon>
        <taxon>Pseudomonadota</taxon>
        <taxon>Alphaproteobacteria</taxon>
        <taxon>Rhodospirillales</taxon>
        <taxon>Azospirillaceae</taxon>
        <taxon>Azospirillum</taxon>
    </lineage>
</organism>
<dbReference type="STRING" id="286727.SAMN02982917_0553"/>
<dbReference type="InterPro" id="IPR003477">
    <property type="entry name" value="PemK-like"/>
</dbReference>
<dbReference type="RefSeq" id="WP_085092311.1">
    <property type="nucleotide sequence ID" value="NZ_FXAK01000010.1"/>
</dbReference>
<evidence type="ECO:0000313" key="2">
    <source>
        <dbReference type="Proteomes" id="UP000192936"/>
    </source>
</evidence>
<dbReference type="Gene3D" id="2.30.30.110">
    <property type="match status" value="1"/>
</dbReference>
<dbReference type="EMBL" id="FXAK01000010">
    <property type="protein sequence ID" value="SMF92305.1"/>
    <property type="molecule type" value="Genomic_DNA"/>
</dbReference>
<dbReference type="GO" id="GO:0003677">
    <property type="term" value="F:DNA binding"/>
    <property type="evidence" value="ECO:0007669"/>
    <property type="project" value="InterPro"/>
</dbReference>
<evidence type="ECO:0000313" key="1">
    <source>
        <dbReference type="EMBL" id="SMF92305.1"/>
    </source>
</evidence>
<dbReference type="OrthoDB" id="7565736at2"/>
<name>A0A1X7HUU8_9PROT</name>
<dbReference type="SUPFAM" id="SSF50118">
    <property type="entry name" value="Cell growth inhibitor/plasmid maintenance toxic component"/>
    <property type="match status" value="1"/>
</dbReference>
<dbReference type="InterPro" id="IPR011067">
    <property type="entry name" value="Plasmid_toxin/cell-grow_inhib"/>
</dbReference>
<dbReference type="AlphaFoldDB" id="A0A1X7HUU8"/>
<dbReference type="Pfam" id="PF02452">
    <property type="entry name" value="PemK_toxin"/>
    <property type="match status" value="1"/>
</dbReference>